<dbReference type="GO" id="GO:0004674">
    <property type="term" value="F:protein serine/threonine kinase activity"/>
    <property type="evidence" value="ECO:0007669"/>
    <property type="project" value="TreeGrafter"/>
</dbReference>
<feature type="transmembrane region" description="Helical" evidence="7">
    <location>
        <begin position="54"/>
        <end position="73"/>
    </location>
</feature>
<keyword evidence="7" id="KW-0812">Transmembrane</keyword>
<reference evidence="9 10" key="1">
    <citation type="submission" date="2014-02" db="EMBL/GenBank/DDBJ databases">
        <title>The small core and large imbalanced accessory genome model reveals a collaborative survival strategy of Sorangium cellulosum strains in nature.</title>
        <authorList>
            <person name="Han K."/>
            <person name="Peng R."/>
            <person name="Blom J."/>
            <person name="Li Y.-Z."/>
        </authorList>
    </citation>
    <scope>NUCLEOTIDE SEQUENCE [LARGE SCALE GENOMIC DNA]</scope>
    <source>
        <strain evidence="9 10">So0157-18</strain>
    </source>
</reference>
<dbReference type="Gene3D" id="1.10.510.10">
    <property type="entry name" value="Transferase(Phosphotransferase) domain 1"/>
    <property type="match status" value="1"/>
</dbReference>
<dbReference type="InterPro" id="IPR011009">
    <property type="entry name" value="Kinase-like_dom_sf"/>
</dbReference>
<feature type="binding site" evidence="5">
    <location>
        <position position="265"/>
    </location>
    <ligand>
        <name>ATP</name>
        <dbReference type="ChEBI" id="CHEBI:30616"/>
    </ligand>
</feature>
<keyword evidence="7" id="KW-1133">Transmembrane helix</keyword>
<dbReference type="PROSITE" id="PS50011">
    <property type="entry name" value="PROTEIN_KINASE_DOM"/>
    <property type="match status" value="1"/>
</dbReference>
<dbReference type="Proteomes" id="UP000075604">
    <property type="component" value="Unassembled WGS sequence"/>
</dbReference>
<proteinExistence type="predicted"/>
<evidence type="ECO:0000256" key="3">
    <source>
        <dbReference type="ARBA" id="ARBA00022777"/>
    </source>
</evidence>
<dbReference type="CDD" id="cd14014">
    <property type="entry name" value="STKc_PknB_like"/>
    <property type="match status" value="1"/>
</dbReference>
<dbReference type="InterPro" id="IPR000719">
    <property type="entry name" value="Prot_kinase_dom"/>
</dbReference>
<evidence type="ECO:0000256" key="5">
    <source>
        <dbReference type="PROSITE-ProRule" id="PRU10141"/>
    </source>
</evidence>
<dbReference type="PANTHER" id="PTHR43289:SF6">
    <property type="entry name" value="SERINE_THREONINE-PROTEIN KINASE NEKL-3"/>
    <property type="match status" value="1"/>
</dbReference>
<evidence type="ECO:0000259" key="8">
    <source>
        <dbReference type="PROSITE" id="PS50011"/>
    </source>
</evidence>
<evidence type="ECO:0000313" key="10">
    <source>
        <dbReference type="Proteomes" id="UP000075604"/>
    </source>
</evidence>
<feature type="transmembrane region" description="Helical" evidence="7">
    <location>
        <begin position="79"/>
        <end position="97"/>
    </location>
</feature>
<dbReference type="SMART" id="SM00220">
    <property type="entry name" value="S_TKc"/>
    <property type="match status" value="1"/>
</dbReference>
<dbReference type="Pfam" id="PF00069">
    <property type="entry name" value="Pkinase"/>
    <property type="match status" value="1"/>
</dbReference>
<feature type="domain" description="Protein kinase" evidence="8">
    <location>
        <begin position="236"/>
        <end position="505"/>
    </location>
</feature>
<dbReference type="EMBL" id="JELX01004442">
    <property type="protein sequence ID" value="KYF48034.1"/>
    <property type="molecule type" value="Genomic_DNA"/>
</dbReference>
<dbReference type="InterPro" id="IPR008271">
    <property type="entry name" value="Ser/Thr_kinase_AS"/>
</dbReference>
<feature type="transmembrane region" description="Helical" evidence="7">
    <location>
        <begin position="203"/>
        <end position="223"/>
    </location>
</feature>
<name>A0A150P033_SORCE</name>
<feature type="transmembrane region" description="Helical" evidence="7">
    <location>
        <begin position="138"/>
        <end position="158"/>
    </location>
</feature>
<evidence type="ECO:0000256" key="6">
    <source>
        <dbReference type="SAM" id="MobiDB-lite"/>
    </source>
</evidence>
<evidence type="ECO:0000256" key="4">
    <source>
        <dbReference type="ARBA" id="ARBA00022840"/>
    </source>
</evidence>
<keyword evidence="3 9" id="KW-0418">Kinase</keyword>
<evidence type="ECO:0000256" key="2">
    <source>
        <dbReference type="ARBA" id="ARBA00022741"/>
    </source>
</evidence>
<keyword evidence="7" id="KW-0472">Membrane</keyword>
<gene>
    <name evidence="9" type="ORF">BE04_08515</name>
</gene>
<dbReference type="InterPro" id="IPR017441">
    <property type="entry name" value="Protein_kinase_ATP_BS"/>
</dbReference>
<keyword evidence="4 5" id="KW-0067">ATP-binding</keyword>
<evidence type="ECO:0000256" key="1">
    <source>
        <dbReference type="ARBA" id="ARBA00022679"/>
    </source>
</evidence>
<dbReference type="AlphaFoldDB" id="A0A150P033"/>
<feature type="transmembrane region" description="Helical" evidence="7">
    <location>
        <begin position="109"/>
        <end position="132"/>
    </location>
</feature>
<dbReference type="Gene3D" id="3.30.200.20">
    <property type="entry name" value="Phosphorylase Kinase, domain 1"/>
    <property type="match status" value="1"/>
</dbReference>
<accession>A0A150P033</accession>
<feature type="region of interest" description="Disordered" evidence="6">
    <location>
        <begin position="530"/>
        <end position="551"/>
    </location>
</feature>
<dbReference type="PANTHER" id="PTHR43289">
    <property type="entry name" value="MITOGEN-ACTIVATED PROTEIN KINASE KINASE KINASE 20-RELATED"/>
    <property type="match status" value="1"/>
</dbReference>
<dbReference type="PROSITE" id="PS00108">
    <property type="entry name" value="PROTEIN_KINASE_ST"/>
    <property type="match status" value="1"/>
</dbReference>
<keyword evidence="2 5" id="KW-0547">Nucleotide-binding</keyword>
<dbReference type="GO" id="GO:0005524">
    <property type="term" value="F:ATP binding"/>
    <property type="evidence" value="ECO:0007669"/>
    <property type="project" value="UniProtKB-UniRule"/>
</dbReference>
<protein>
    <submittedName>
        <fullName evidence="9">Protein kinase</fullName>
    </submittedName>
</protein>
<dbReference type="SUPFAM" id="SSF56112">
    <property type="entry name" value="Protein kinase-like (PK-like)"/>
    <property type="match status" value="1"/>
</dbReference>
<organism evidence="9 10">
    <name type="scientific">Sorangium cellulosum</name>
    <name type="common">Polyangium cellulosum</name>
    <dbReference type="NCBI Taxonomy" id="56"/>
    <lineage>
        <taxon>Bacteria</taxon>
        <taxon>Pseudomonadati</taxon>
        <taxon>Myxococcota</taxon>
        <taxon>Polyangia</taxon>
        <taxon>Polyangiales</taxon>
        <taxon>Polyangiaceae</taxon>
        <taxon>Sorangium</taxon>
    </lineage>
</organism>
<comment type="caution">
    <text evidence="9">The sequence shown here is derived from an EMBL/GenBank/DDBJ whole genome shotgun (WGS) entry which is preliminary data.</text>
</comment>
<sequence>MTRALLRDAPRAERSASSRMIRERETRAIGVRRGTLTAHDTESVRRAVRRAFRVALWIWPAFTLVDVFMATVLYPAAPMWRFIVMRMIEQAIAIAVYRLSGRPTVSGRVVLLGYDAAFLVAAIFISLMALDFGGLTSAYMHGLSIVVLLRTALVPAPFGKALLASAPMFLAFPTVMGVAAVFSPDILAAWLDPTTLLTAASHYVFVPSSGVIGALSSHVVWAAQQQVYQARKLGRYRLEAPIGKGGMSEVWLAWDETLQRGVALKLLRTRDAPDPAVLKRFEQEAHAASKLSDPHTIRIFDFGASDDGIYYIAMEHLRGADLAAIVRHYGPMPVARAVRFALQACRSLIEAHEAGIIHRDIKPQNLFVTRVGDDHDFLKLLDFGVARMVEGGRDAELTNSGMLCGTPAYMAPEVCRGDRADARSDVYALGGTLYFLLTGELPFEGSSSGQLFVAHMTRAPLAPSVRRGPVVPRAVDRLVLRCLAKDPRHRFQSARALYDALLPLLDESAWSAADAERFWVADRAEKLGQLEAPPERLAPARGGSTQTASAR</sequence>
<keyword evidence="1" id="KW-0808">Transferase</keyword>
<dbReference type="PROSITE" id="PS00107">
    <property type="entry name" value="PROTEIN_KINASE_ATP"/>
    <property type="match status" value="1"/>
</dbReference>
<feature type="transmembrane region" description="Helical" evidence="7">
    <location>
        <begin position="170"/>
        <end position="191"/>
    </location>
</feature>
<evidence type="ECO:0000313" key="9">
    <source>
        <dbReference type="EMBL" id="KYF48034.1"/>
    </source>
</evidence>
<evidence type="ECO:0000256" key="7">
    <source>
        <dbReference type="SAM" id="Phobius"/>
    </source>
</evidence>